<protein>
    <recommendedName>
        <fullName evidence="6">EGF-like domain-containing protein</fullName>
    </recommendedName>
</protein>
<dbReference type="PROSITE" id="PS50026">
    <property type="entry name" value="EGF_3"/>
    <property type="match status" value="1"/>
</dbReference>
<dbReference type="PROSITE" id="PS01186">
    <property type="entry name" value="EGF_2"/>
    <property type="match status" value="2"/>
</dbReference>
<dbReference type="CDD" id="cd00055">
    <property type="entry name" value="EGF_Lam"/>
    <property type="match status" value="1"/>
</dbReference>
<evidence type="ECO:0000259" key="6">
    <source>
        <dbReference type="PROSITE" id="PS50026"/>
    </source>
</evidence>
<organism evidence="7">
    <name type="scientific">Rhizochromulina marina</name>
    <dbReference type="NCBI Taxonomy" id="1034831"/>
    <lineage>
        <taxon>Eukaryota</taxon>
        <taxon>Sar</taxon>
        <taxon>Stramenopiles</taxon>
        <taxon>Ochrophyta</taxon>
        <taxon>Dictyochophyceae</taxon>
        <taxon>Rhizochromulinales</taxon>
        <taxon>Rhizochromulina</taxon>
    </lineage>
</organism>
<gene>
    <name evidence="7" type="ORF">RMAR1173_LOCUS5426</name>
</gene>
<sequence>MACPGQQGTPCSGHGKCVTMEALAKDEDHFQRFTYELAGASSFAQEMRSYSSVWDAKKVQGCVCDYPFTGHDCSLRQCPSGDDPLTTGQRDEVQIVECQTTYHHQIVRLYAAEPLSRGTFSLQFGADRTRPMPFNVSAHAVDGTNVSMASRLRALPGGVASTVEVHRSGANQPVWSEATATSTADSPTFVLRKASGTPATEDPDDGVAYSWNISWSEGAETQRLLVPLFKQTEVQALDCSATRKGYVSLSFPGFPPAGAGAASCQGACTGVDTTGTRLAREVSEHGDHLDSVVVSTAATAPELEAALVEGLTVLEAVAVNYSAPGGALCTPEGNTAYVTLVRTRLDAEHGGDLPPLKAVPTSSGVKVVPGGGQLREVVKGFDSCTVPEVQSILCQAASGKVNVTLSTSPSSVLLDAGASPRAVERHLEALDGVVDVTVEYSDGDASLCTEDGSNDVEVTFHAVEPYLLLDDSGDLPELDLDISGLVHPGSSVVATSPARELVKGLRCVPLDQPRRPPTAPGRGHQEDQAREASRQLTVSLPAAPSDGGAFALRFFGQVSPPVSATATADEVRAALEAIPAVEAVAVAFGGHHACERPANIMAVTFLGNFGPLPALKPVAVAMPNHSLASLAVRTGGERDSVSGQWGSVNGTKENDVCSHHGLCRSDLGVCDCFRGEKDLSFHHSFTSSDGRGGPGTRGDCGYEISPQGDPRSVWHVDGRAAAVPAFDQAGQLSPRHQLPAAWGQGFPSTGCPGELACSGHGHCSGPPAYRCHCARGWAAAADCSERECPRGAAWFDYPLTADDSAHTSFVECSNRGTCDRQAGECRCEPGFTGAACQLTVCPGRQRLQLPGRATAGLECSGHGRCLTMRQLSHLAATLEGEDAGLDYGSDPSNPAEWDALRLRGCYCDDGYTGADCSERLCPVGDDPNTSQDVDEVQLLNCTANGGTFTLSFGSVVGEDGRRGPATTAPIPFNASAKDLQAALEALESVQAVEVAYSASGGAACNAPGGSLGGLAGGSNSTSNTIAIRFTQDTGRLPPLRPDNASLIYAPAGADDGALAGGSGVVHVATGGDRMGGQLSVTSTREALECSGRGLCDRTHGVCQCFSGYASSDGMGGRGVRGDCGYRVADKLLLRGGGAAGSSADGGALGSSGHGSDEPHLQQPAAVAAAHAAAAAAVADLARFNLDLDSVGAATERTGDVADADGRRAKGRRTLLQALWSWLSDDDETKMTTPPTTTSSEQGAVRSS</sequence>
<proteinExistence type="predicted"/>
<feature type="disulfide bond" evidence="4">
    <location>
        <begin position="827"/>
        <end position="836"/>
    </location>
</feature>
<dbReference type="InterPro" id="IPR013111">
    <property type="entry name" value="EGF_extracell"/>
</dbReference>
<keyword evidence="3 4" id="KW-1015">Disulfide bond</keyword>
<dbReference type="PANTHER" id="PTHR11219">
    <property type="entry name" value="TENEURIN AND N-ACETYLGLUCOSAMINE-1-PHOSPHODIESTER ALPHA-N-ACETYLGLUCOSAMINIDASE"/>
    <property type="match status" value="1"/>
</dbReference>
<evidence type="ECO:0000256" key="1">
    <source>
        <dbReference type="ARBA" id="ARBA00022536"/>
    </source>
</evidence>
<keyword evidence="1 4" id="KW-0245">EGF-like domain</keyword>
<comment type="caution">
    <text evidence="4">Lacks conserved residue(s) required for the propagation of feature annotation.</text>
</comment>
<dbReference type="Pfam" id="PF07974">
    <property type="entry name" value="EGF_2"/>
    <property type="match status" value="2"/>
</dbReference>
<dbReference type="InterPro" id="IPR000742">
    <property type="entry name" value="EGF"/>
</dbReference>
<feature type="compositionally biased region" description="Basic and acidic residues" evidence="5">
    <location>
        <begin position="523"/>
        <end position="533"/>
    </location>
</feature>
<dbReference type="InterPro" id="IPR051216">
    <property type="entry name" value="Teneurin"/>
</dbReference>
<dbReference type="PROSITE" id="PS00022">
    <property type="entry name" value="EGF_1"/>
    <property type="match status" value="1"/>
</dbReference>
<evidence type="ECO:0000256" key="3">
    <source>
        <dbReference type="ARBA" id="ARBA00023157"/>
    </source>
</evidence>
<accession>A0A7S2W9D6</accession>
<reference evidence="7" key="1">
    <citation type="submission" date="2021-01" db="EMBL/GenBank/DDBJ databases">
        <authorList>
            <person name="Corre E."/>
            <person name="Pelletier E."/>
            <person name="Niang G."/>
            <person name="Scheremetjew M."/>
            <person name="Finn R."/>
            <person name="Kale V."/>
            <person name="Holt S."/>
            <person name="Cochrane G."/>
            <person name="Meng A."/>
            <person name="Brown T."/>
            <person name="Cohen L."/>
        </authorList>
    </citation>
    <scope>NUCLEOTIDE SEQUENCE</scope>
    <source>
        <strain evidence="7">CCMP1243</strain>
    </source>
</reference>
<dbReference type="AlphaFoldDB" id="A0A7S2W9D6"/>
<feature type="region of interest" description="Disordered" evidence="5">
    <location>
        <begin position="508"/>
        <end position="535"/>
    </location>
</feature>
<dbReference type="SMART" id="SM00181">
    <property type="entry name" value="EGF"/>
    <property type="match status" value="3"/>
</dbReference>
<evidence type="ECO:0000256" key="2">
    <source>
        <dbReference type="ARBA" id="ARBA00022737"/>
    </source>
</evidence>
<dbReference type="InterPro" id="IPR002049">
    <property type="entry name" value="LE_dom"/>
</dbReference>
<dbReference type="PANTHER" id="PTHR11219:SF69">
    <property type="entry name" value="TENEURIN-A"/>
    <property type="match status" value="1"/>
</dbReference>
<keyword evidence="2" id="KW-0677">Repeat</keyword>
<evidence type="ECO:0000256" key="5">
    <source>
        <dbReference type="SAM" id="MobiDB-lite"/>
    </source>
</evidence>
<dbReference type="Gene3D" id="2.10.25.10">
    <property type="entry name" value="Laminin"/>
    <property type="match status" value="1"/>
</dbReference>
<feature type="domain" description="EGF-like" evidence="6">
    <location>
        <begin position="803"/>
        <end position="837"/>
    </location>
</feature>
<feature type="region of interest" description="Disordered" evidence="5">
    <location>
        <begin position="1142"/>
        <end position="1165"/>
    </location>
</feature>
<dbReference type="EMBL" id="HBHJ01008360">
    <property type="protein sequence ID" value="CAD9673530.1"/>
    <property type="molecule type" value="Transcribed_RNA"/>
</dbReference>
<evidence type="ECO:0000313" key="7">
    <source>
        <dbReference type="EMBL" id="CAD9673530.1"/>
    </source>
</evidence>
<name>A0A7S2W9D6_9STRA</name>
<feature type="region of interest" description="Disordered" evidence="5">
    <location>
        <begin position="1223"/>
        <end position="1247"/>
    </location>
</feature>
<evidence type="ECO:0000256" key="4">
    <source>
        <dbReference type="PROSITE-ProRule" id="PRU00076"/>
    </source>
</evidence>